<evidence type="ECO:0000313" key="3">
    <source>
        <dbReference type="Proteomes" id="UP000198598"/>
    </source>
</evidence>
<proteinExistence type="predicted"/>
<keyword evidence="1" id="KW-1133">Transmembrane helix</keyword>
<evidence type="ECO:0000313" key="2">
    <source>
        <dbReference type="EMBL" id="SFC00016.1"/>
    </source>
</evidence>
<reference evidence="2 3" key="1">
    <citation type="submission" date="2016-10" db="EMBL/GenBank/DDBJ databases">
        <authorList>
            <person name="de Groot N.N."/>
        </authorList>
    </citation>
    <scope>NUCLEOTIDE SEQUENCE [LARGE SCALE GENOMIC DNA]</scope>
    <source>
        <strain evidence="2 3">DSM 26130</strain>
    </source>
</reference>
<keyword evidence="1" id="KW-0472">Membrane</keyword>
<accession>A0A1I1FM05</accession>
<name>A0A1I1FM05_9BACT</name>
<dbReference type="STRING" id="662367.SAMN05216167_101257"/>
<dbReference type="Proteomes" id="UP000198598">
    <property type="component" value="Unassembled WGS sequence"/>
</dbReference>
<evidence type="ECO:0000256" key="1">
    <source>
        <dbReference type="SAM" id="Phobius"/>
    </source>
</evidence>
<dbReference type="AlphaFoldDB" id="A0A1I1FM05"/>
<dbReference type="PROSITE" id="PS51257">
    <property type="entry name" value="PROKAR_LIPOPROTEIN"/>
    <property type="match status" value="1"/>
</dbReference>
<keyword evidence="3" id="KW-1185">Reference proteome</keyword>
<evidence type="ECO:0008006" key="4">
    <source>
        <dbReference type="Google" id="ProtNLM"/>
    </source>
</evidence>
<protein>
    <recommendedName>
        <fullName evidence="4">SbsA Ig-like domain-containing protein</fullName>
    </recommendedName>
</protein>
<gene>
    <name evidence="2" type="ORF">SAMN05216167_101257</name>
</gene>
<dbReference type="RefSeq" id="WP_245776476.1">
    <property type="nucleotide sequence ID" value="NZ_FOLQ01000001.1"/>
</dbReference>
<dbReference type="EMBL" id="FOLQ01000001">
    <property type="protein sequence ID" value="SFC00016.1"/>
    <property type="molecule type" value="Genomic_DNA"/>
</dbReference>
<feature type="transmembrane region" description="Helical" evidence="1">
    <location>
        <begin position="12"/>
        <end position="30"/>
    </location>
</feature>
<keyword evidence="1" id="KW-0812">Transmembrane</keyword>
<organism evidence="2 3">
    <name type="scientific">Spirosoma endophyticum</name>
    <dbReference type="NCBI Taxonomy" id="662367"/>
    <lineage>
        <taxon>Bacteria</taxon>
        <taxon>Pseudomonadati</taxon>
        <taxon>Bacteroidota</taxon>
        <taxon>Cytophagia</taxon>
        <taxon>Cytophagales</taxon>
        <taxon>Cytophagaceae</taxon>
        <taxon>Spirosoma</taxon>
    </lineage>
</organism>
<sequence>MIVCYKHFEKGLIRLYVTYSLIFFVSGLLLSCQSAEDTGITIRWDNKRAVGIAIPKSFTPAIPTDSLEQLLSVRLADQNVAILGNYKRIDDNIVFEPLIPFTRGLRYVLWLKNKRLSEITIPGLATGDKPALLAIYPSGDSLPDNLLKIYLHFSRPMREGQSQKYVALVKNRTDTLPGVFLDLQPELWNADRTVLTLWLDPGRIKRDLQPNKRLGVPLQAGSRYQLIVLADWPDQQGATLAKTTTKPFSTVQRDSLSPMPARWQIHQPQAGSVQPLDVAFGEALDYSLLTETLHVMNEAGETVSGKWHLADREKRALFIPGEAWKAGLYRLRIESRLEDLAGNNLSRPFDRNLTRKDRPVTAQPFTEVPFSMR</sequence>